<evidence type="ECO:0000256" key="1">
    <source>
        <dbReference type="SAM" id="MobiDB-lite"/>
    </source>
</evidence>
<dbReference type="AlphaFoldDB" id="A0A7W3JLX8"/>
<dbReference type="EMBL" id="JACGWY010000001">
    <property type="protein sequence ID" value="MBA8815289.1"/>
    <property type="molecule type" value="Genomic_DNA"/>
</dbReference>
<comment type="caution">
    <text evidence="2">The sequence shown here is derived from an EMBL/GenBank/DDBJ whole genome shotgun (WGS) entry which is preliminary data.</text>
</comment>
<dbReference type="RefSeq" id="WP_167043949.1">
    <property type="nucleotide sequence ID" value="NZ_JAAOZB010000001.1"/>
</dbReference>
<feature type="region of interest" description="Disordered" evidence="1">
    <location>
        <begin position="1"/>
        <end position="36"/>
    </location>
</feature>
<evidence type="ECO:0000313" key="2">
    <source>
        <dbReference type="EMBL" id="MBA8815289.1"/>
    </source>
</evidence>
<sequence length="79" mass="8942">MSDNNEPAVDPRNVQNEPAMDMHTSTDEERIDGIVDQTRADVGDKSLERIQGVLRQRFEQSGTAFTEELLVELAQRVKI</sequence>
<reference evidence="2 3" key="1">
    <citation type="submission" date="2020-07" db="EMBL/GenBank/DDBJ databases">
        <title>Sequencing the genomes of 1000 actinobacteria strains.</title>
        <authorList>
            <person name="Klenk H.-P."/>
        </authorList>
    </citation>
    <scope>NUCLEOTIDE SEQUENCE [LARGE SCALE GENOMIC DNA]</scope>
    <source>
        <strain evidence="2 3">DSM 27576</strain>
    </source>
</reference>
<feature type="compositionally biased region" description="Basic and acidic residues" evidence="1">
    <location>
        <begin position="24"/>
        <end position="36"/>
    </location>
</feature>
<proteinExistence type="predicted"/>
<gene>
    <name evidence="2" type="ORF">FHX48_000341</name>
</gene>
<accession>A0A7W3JLX8</accession>
<dbReference type="Proteomes" id="UP000526083">
    <property type="component" value="Unassembled WGS sequence"/>
</dbReference>
<protein>
    <submittedName>
        <fullName evidence="2">Uncharacterized protein</fullName>
    </submittedName>
</protein>
<organism evidence="2 3">
    <name type="scientific">Microbacterium halimionae</name>
    <dbReference type="NCBI Taxonomy" id="1526413"/>
    <lineage>
        <taxon>Bacteria</taxon>
        <taxon>Bacillati</taxon>
        <taxon>Actinomycetota</taxon>
        <taxon>Actinomycetes</taxon>
        <taxon>Micrococcales</taxon>
        <taxon>Microbacteriaceae</taxon>
        <taxon>Microbacterium</taxon>
    </lineage>
</organism>
<name>A0A7W3JLX8_9MICO</name>
<evidence type="ECO:0000313" key="3">
    <source>
        <dbReference type="Proteomes" id="UP000526083"/>
    </source>
</evidence>
<keyword evidence="3" id="KW-1185">Reference proteome</keyword>